<dbReference type="SUPFAM" id="SSF51735">
    <property type="entry name" value="NAD(P)-binding Rossmann-fold domains"/>
    <property type="match status" value="1"/>
</dbReference>
<reference evidence="3" key="2">
    <citation type="journal article" date="2022" name="BMC Genomics">
        <title>Comparative genome analysis of mycobacteria focusing on tRNA and non-coding RNA.</title>
        <authorList>
            <person name="Behra P.R.K."/>
            <person name="Pettersson B.M.F."/>
            <person name="Ramesh M."/>
            <person name="Das S."/>
            <person name="Dasgupta S."/>
            <person name="Kirsebom L.A."/>
        </authorList>
    </citation>
    <scope>NUCLEOTIDE SEQUENCE</scope>
    <source>
        <strain evidence="3">DSM 44242</strain>
    </source>
</reference>
<dbReference type="InterPro" id="IPR051402">
    <property type="entry name" value="KPR-Related"/>
</dbReference>
<evidence type="ECO:0000259" key="2">
    <source>
        <dbReference type="Pfam" id="PF08546"/>
    </source>
</evidence>
<evidence type="ECO:0000313" key="3">
    <source>
        <dbReference type="EMBL" id="MCV7392771.1"/>
    </source>
</evidence>
<dbReference type="Pfam" id="PF08546">
    <property type="entry name" value="ApbA_C"/>
    <property type="match status" value="1"/>
</dbReference>
<organism evidence="3 4">
    <name type="scientific">Mycolicibacterium porcinum</name>
    <dbReference type="NCBI Taxonomy" id="39693"/>
    <lineage>
        <taxon>Bacteria</taxon>
        <taxon>Bacillati</taxon>
        <taxon>Actinomycetota</taxon>
        <taxon>Actinomycetes</taxon>
        <taxon>Mycobacteriales</taxon>
        <taxon>Mycobacteriaceae</taxon>
        <taxon>Mycolicibacterium</taxon>
    </lineage>
</organism>
<dbReference type="GO" id="GO:0005737">
    <property type="term" value="C:cytoplasm"/>
    <property type="evidence" value="ECO:0007669"/>
    <property type="project" value="TreeGrafter"/>
</dbReference>
<dbReference type="Pfam" id="PF02558">
    <property type="entry name" value="ApbA"/>
    <property type="match status" value="1"/>
</dbReference>
<dbReference type="Gene3D" id="1.10.1040.10">
    <property type="entry name" value="N-(1-d-carboxylethyl)-l-norvaline Dehydrogenase, domain 2"/>
    <property type="match status" value="1"/>
</dbReference>
<name>A0AAW5TEA4_9MYCO</name>
<dbReference type="Proteomes" id="UP001141659">
    <property type="component" value="Unassembled WGS sequence"/>
</dbReference>
<comment type="caution">
    <text evidence="3">The sequence shown here is derived from an EMBL/GenBank/DDBJ whole genome shotgun (WGS) entry which is preliminary data.</text>
</comment>
<feature type="domain" description="Ketopantoate reductase C-terminal" evidence="2">
    <location>
        <begin position="185"/>
        <end position="301"/>
    </location>
</feature>
<dbReference type="InterPro" id="IPR036291">
    <property type="entry name" value="NAD(P)-bd_dom_sf"/>
</dbReference>
<accession>A0AAW5TEA4</accession>
<evidence type="ECO:0000313" key="4">
    <source>
        <dbReference type="Proteomes" id="UP001141659"/>
    </source>
</evidence>
<dbReference type="InterPro" id="IPR013328">
    <property type="entry name" value="6PGD_dom2"/>
</dbReference>
<dbReference type="PANTHER" id="PTHR21708:SF26">
    <property type="entry name" value="2-DEHYDROPANTOATE 2-REDUCTASE"/>
    <property type="match status" value="1"/>
</dbReference>
<dbReference type="AlphaFoldDB" id="A0AAW5TEA4"/>
<dbReference type="Gene3D" id="3.40.50.720">
    <property type="entry name" value="NAD(P)-binding Rossmann-like Domain"/>
    <property type="match status" value="1"/>
</dbReference>
<dbReference type="InterPro" id="IPR013752">
    <property type="entry name" value="KPA_reductase"/>
</dbReference>
<dbReference type="InterPro" id="IPR008927">
    <property type="entry name" value="6-PGluconate_DH-like_C_sf"/>
</dbReference>
<evidence type="ECO:0000259" key="1">
    <source>
        <dbReference type="Pfam" id="PF02558"/>
    </source>
</evidence>
<protein>
    <submittedName>
        <fullName evidence="3">Ketopantoate reductase family protein</fullName>
    </submittedName>
</protein>
<dbReference type="InterPro" id="IPR013332">
    <property type="entry name" value="KPR_N"/>
</dbReference>
<sequence>MATTLTRPVVVYGVGAIGGVIAGRLRLAGFDVTAVARGAHLEAIRAGGLTLVTQAGADAVQLPVAAHAGQVDWSEDPVVILAVKSHQTAAALDDISAHAPAATPVFVAQNGVANEAAALRRFAHVYGITVMLPAAHLEPGVVVQQSYPVAGILDLGAYPGGHDELADLVAAALRASGFHSLVRDDVMAWKHRKLIANLGNGVAAVYCPGPEADELVARARAEAEQVLTAARIPFVTAEQDSRRRGDLLRGRARDGYFSSTWQSVARGHSQVETDWFNGEIVLQARLHGQQAPVNELIQRVTAEHARVGRPVRSLDAAAALTELGADSGSPAAASV</sequence>
<dbReference type="PANTHER" id="PTHR21708">
    <property type="entry name" value="PROBABLE 2-DEHYDROPANTOATE 2-REDUCTASE"/>
    <property type="match status" value="1"/>
</dbReference>
<gene>
    <name evidence="3" type="ORF">H5P34_32450</name>
</gene>
<dbReference type="EMBL" id="JACKVC010000034">
    <property type="protein sequence ID" value="MCV7392771.1"/>
    <property type="molecule type" value="Genomic_DNA"/>
</dbReference>
<dbReference type="SUPFAM" id="SSF48179">
    <property type="entry name" value="6-phosphogluconate dehydrogenase C-terminal domain-like"/>
    <property type="match status" value="1"/>
</dbReference>
<feature type="domain" description="Ketopantoate reductase N-terminal" evidence="1">
    <location>
        <begin position="9"/>
        <end position="146"/>
    </location>
</feature>
<reference evidence="3" key="1">
    <citation type="submission" date="2020-07" db="EMBL/GenBank/DDBJ databases">
        <authorList>
            <person name="Pettersson B.M.F."/>
            <person name="Behra P.R.K."/>
            <person name="Ramesh M."/>
            <person name="Das S."/>
            <person name="Dasgupta S."/>
            <person name="Kirsebom L.A."/>
        </authorList>
    </citation>
    <scope>NUCLEOTIDE SEQUENCE</scope>
    <source>
        <strain evidence="3">DSM 44242</strain>
    </source>
</reference>
<dbReference type="RefSeq" id="WP_036444735.1">
    <property type="nucleotide sequence ID" value="NZ_JACKVC010000034.1"/>
</dbReference>
<proteinExistence type="predicted"/>